<dbReference type="PROSITE" id="PS50853">
    <property type="entry name" value="FN3"/>
    <property type="match status" value="1"/>
</dbReference>
<dbReference type="InterPro" id="IPR016186">
    <property type="entry name" value="C-type_lectin-like/link_sf"/>
</dbReference>
<dbReference type="InterPro" id="IPR013783">
    <property type="entry name" value="Ig-like_fold"/>
</dbReference>
<feature type="chain" id="PRO_5043371551" evidence="3">
    <location>
        <begin position="25"/>
        <end position="1076"/>
    </location>
</feature>
<feature type="domain" description="Fibronectin type-III" evidence="6">
    <location>
        <begin position="708"/>
        <end position="803"/>
    </location>
</feature>
<evidence type="ECO:0000259" key="6">
    <source>
        <dbReference type="PROSITE" id="PS50853"/>
    </source>
</evidence>
<dbReference type="SMART" id="SM00034">
    <property type="entry name" value="CLECT"/>
    <property type="match status" value="1"/>
</dbReference>
<accession>A0AAV3XVX1</accession>
<feature type="compositionally biased region" description="Polar residues" evidence="1">
    <location>
        <begin position="918"/>
        <end position="932"/>
    </location>
</feature>
<dbReference type="Gene3D" id="2.60.40.10">
    <property type="entry name" value="Immunoglobulins"/>
    <property type="match status" value="3"/>
</dbReference>
<organism evidence="7 8">
    <name type="scientific">Plakobranchus ocellatus</name>
    <dbReference type="NCBI Taxonomy" id="259542"/>
    <lineage>
        <taxon>Eukaryota</taxon>
        <taxon>Metazoa</taxon>
        <taxon>Spiralia</taxon>
        <taxon>Lophotrochozoa</taxon>
        <taxon>Mollusca</taxon>
        <taxon>Gastropoda</taxon>
        <taxon>Heterobranchia</taxon>
        <taxon>Euthyneura</taxon>
        <taxon>Panpulmonata</taxon>
        <taxon>Sacoglossa</taxon>
        <taxon>Placobranchoidea</taxon>
        <taxon>Plakobranchidae</taxon>
        <taxon>Plakobranchus</taxon>
    </lineage>
</organism>
<dbReference type="InterPro" id="IPR003961">
    <property type="entry name" value="FN3_dom"/>
</dbReference>
<keyword evidence="8" id="KW-1185">Reference proteome</keyword>
<dbReference type="SUPFAM" id="SSF48726">
    <property type="entry name" value="Immunoglobulin"/>
    <property type="match status" value="1"/>
</dbReference>
<evidence type="ECO:0000256" key="2">
    <source>
        <dbReference type="SAM" id="Phobius"/>
    </source>
</evidence>
<feature type="domain" description="C-type lectin" evidence="4">
    <location>
        <begin position="38"/>
        <end position="158"/>
    </location>
</feature>
<evidence type="ECO:0000313" key="7">
    <source>
        <dbReference type="EMBL" id="GFN74759.1"/>
    </source>
</evidence>
<dbReference type="InterPro" id="IPR036116">
    <property type="entry name" value="FN3_sf"/>
</dbReference>
<feature type="compositionally biased region" description="Basic and acidic residues" evidence="1">
    <location>
        <begin position="1004"/>
        <end position="1021"/>
    </location>
</feature>
<comment type="caution">
    <text evidence="7">The sequence shown here is derived from an EMBL/GenBank/DDBJ whole genome shotgun (WGS) entry which is preliminary data.</text>
</comment>
<dbReference type="CDD" id="cd00063">
    <property type="entry name" value="FN3"/>
    <property type="match status" value="1"/>
</dbReference>
<dbReference type="GO" id="GO:0032809">
    <property type="term" value="C:neuronal cell body membrane"/>
    <property type="evidence" value="ECO:0007669"/>
    <property type="project" value="TreeGrafter"/>
</dbReference>
<evidence type="ECO:0000259" key="5">
    <source>
        <dbReference type="PROSITE" id="PS50835"/>
    </source>
</evidence>
<dbReference type="Gene3D" id="3.10.100.10">
    <property type="entry name" value="Mannose-Binding Protein A, subunit A"/>
    <property type="match status" value="1"/>
</dbReference>
<dbReference type="PANTHER" id="PTHR45889">
    <property type="entry name" value="IG-LIKE DOMAIN-CONTAINING PROTEIN"/>
    <property type="match status" value="1"/>
</dbReference>
<name>A0AAV3XVX1_9GAST</name>
<feature type="region of interest" description="Disordered" evidence="1">
    <location>
        <begin position="968"/>
        <end position="1031"/>
    </location>
</feature>
<feature type="transmembrane region" description="Helical" evidence="2">
    <location>
        <begin position="815"/>
        <end position="840"/>
    </location>
</feature>
<dbReference type="AlphaFoldDB" id="A0AAV3XVX1"/>
<dbReference type="PANTHER" id="PTHR45889:SF1">
    <property type="entry name" value="CELL ADHESION MOLECULE 2"/>
    <property type="match status" value="1"/>
</dbReference>
<proteinExistence type="predicted"/>
<dbReference type="InterPro" id="IPR016187">
    <property type="entry name" value="CTDL_fold"/>
</dbReference>
<feature type="compositionally biased region" description="Basic and acidic residues" evidence="1">
    <location>
        <begin position="854"/>
        <end position="863"/>
    </location>
</feature>
<dbReference type="InterPro" id="IPR036179">
    <property type="entry name" value="Ig-like_dom_sf"/>
</dbReference>
<evidence type="ECO:0000313" key="8">
    <source>
        <dbReference type="Proteomes" id="UP000735302"/>
    </source>
</evidence>
<dbReference type="InterPro" id="IPR007110">
    <property type="entry name" value="Ig-like_dom"/>
</dbReference>
<dbReference type="SMART" id="SM00409">
    <property type="entry name" value="IG"/>
    <property type="match status" value="2"/>
</dbReference>
<keyword evidence="2" id="KW-0472">Membrane</keyword>
<dbReference type="EMBL" id="BLXT01000154">
    <property type="protein sequence ID" value="GFN74759.1"/>
    <property type="molecule type" value="Genomic_DNA"/>
</dbReference>
<gene>
    <name evidence="7" type="ORF">PoB_000126500</name>
</gene>
<feature type="compositionally biased region" description="Polar residues" evidence="1">
    <location>
        <begin position="981"/>
        <end position="994"/>
    </location>
</feature>
<feature type="region of interest" description="Disordered" evidence="1">
    <location>
        <begin position="850"/>
        <end position="872"/>
    </location>
</feature>
<evidence type="ECO:0000256" key="3">
    <source>
        <dbReference type="SAM" id="SignalP"/>
    </source>
</evidence>
<sequence length="1076" mass="119981">MDVNLMIYFFTFVKLLIQLRFTSAAQGYCKDLWTYHPHTETCMKVFTSGLEYFSAEKTCKSFKGGSSGDQPGWLVIIPDSDTDGFVKRLLHEDQEAYIGLYKDKGTFSWRSGYRADATYRGWKDEQPESGIVRYYIYTTISEEGWESSTNKKRPYICQMYPALPHPSITCPPSQEGTSNLEVKCEIPMQTSYGQFERVEIEAYGKYPALLCTPHNCVNFTDHISSTIPEANGGNTWTATFMIDRPVNRSDDRQKWLSKYKYDRSSELVLFTECIMRTYVVPQSPTCSFNYTVSDGFTITCDVHGVYPKAESTWLHFINNEKQSNLQLQAKHEAYIQAGLTMYKSKFKTHITGEAKAMPGQHTIQVTVYPDVPFVNQEKRRTASMTKTVEFSISVPNQPPLFYNGSGWDIIQERLTVNSGQNITLVCKAEGGDPPPYDIRISCNNTIQDSSGKNTWSSPGLQVSAVLPISQAMDQKMCYCSANHVSGQYRKQAYVTLNVLHAAEVVSFTINGQNRELFEASENEIITFRCSALGNPKPNLILFQSYSDGSKSDTLSRTFGNNIELTISKASCNTSGTYVCAAMNNLNSEKSERTVIVRVKCPPQSCSESYGDREFSVLPDTQAEVTLCVFAYPQPNIDIRLRRMGGNNFENSLFNTKFVYIDAIKSKGNVMINMTVSIAKRGNYTLFLYQTNAWYKIPFSLVPYQKPSCPKSLNIEQVGSSFVVLSWIPAPDRGISQTFTVSHIDHKGVVVEGTDVEDIGEPQMFHNITGLTPVSEYWFNLSVKNVEGVTDCPHPVVNATTDALPVSAAQSENANVWMVLGAIVVVVVVILLMAALVYVLIKRRKSEKSHLVVSGDEKLGKEQEPRDDDGMACSTALNGDVYAVVNKPSKKAENEEINVYSNNVVVEMQGTSEPKENSKFQNTSVLDGSNDSPDGTHAVPRTQDKKFLSSEGDSVADSSQIYANSTVPYQSNSVPEHELTQKESQNLEGASSSSKLKTRDKKQRKTEGKKAGKTKGKDDSVWKDSGGNQGKNELVYMEVEIIPGQGQRRVQLVEEKVEPVDYATIAFQGSDKAEGEI</sequence>
<protein>
    <submittedName>
        <fullName evidence="7">Peroxidasin-like</fullName>
    </submittedName>
</protein>
<dbReference type="SUPFAM" id="SSF56436">
    <property type="entry name" value="C-type lectin-like"/>
    <property type="match status" value="1"/>
</dbReference>
<dbReference type="InterPro" id="IPR003599">
    <property type="entry name" value="Ig_sub"/>
</dbReference>
<dbReference type="InterPro" id="IPR001304">
    <property type="entry name" value="C-type_lectin-like"/>
</dbReference>
<dbReference type="PROSITE" id="PS50041">
    <property type="entry name" value="C_TYPE_LECTIN_2"/>
    <property type="match status" value="1"/>
</dbReference>
<dbReference type="PROSITE" id="PS50835">
    <property type="entry name" value="IG_LIKE"/>
    <property type="match status" value="1"/>
</dbReference>
<dbReference type="InterPro" id="IPR003598">
    <property type="entry name" value="Ig_sub2"/>
</dbReference>
<evidence type="ECO:0000259" key="4">
    <source>
        <dbReference type="PROSITE" id="PS50041"/>
    </source>
</evidence>
<dbReference type="SUPFAM" id="SSF49265">
    <property type="entry name" value="Fibronectin type III"/>
    <property type="match status" value="1"/>
</dbReference>
<dbReference type="Pfam" id="PF00059">
    <property type="entry name" value="Lectin_C"/>
    <property type="match status" value="1"/>
</dbReference>
<dbReference type="GO" id="GO:0007156">
    <property type="term" value="P:homophilic cell adhesion via plasma membrane adhesion molecules"/>
    <property type="evidence" value="ECO:0007669"/>
    <property type="project" value="TreeGrafter"/>
</dbReference>
<feature type="domain" description="Ig-like" evidence="5">
    <location>
        <begin position="398"/>
        <end position="595"/>
    </location>
</feature>
<keyword evidence="2" id="KW-0812">Transmembrane</keyword>
<dbReference type="SMART" id="SM00060">
    <property type="entry name" value="FN3"/>
    <property type="match status" value="1"/>
</dbReference>
<dbReference type="CDD" id="cd00037">
    <property type="entry name" value="CLECT"/>
    <property type="match status" value="1"/>
</dbReference>
<dbReference type="SMART" id="SM00408">
    <property type="entry name" value="IGc2"/>
    <property type="match status" value="1"/>
</dbReference>
<feature type="region of interest" description="Disordered" evidence="1">
    <location>
        <begin position="909"/>
        <end position="955"/>
    </location>
</feature>
<feature type="signal peptide" evidence="3">
    <location>
        <begin position="1"/>
        <end position="24"/>
    </location>
</feature>
<dbReference type="Proteomes" id="UP000735302">
    <property type="component" value="Unassembled WGS sequence"/>
</dbReference>
<dbReference type="Pfam" id="PF13927">
    <property type="entry name" value="Ig_3"/>
    <property type="match status" value="1"/>
</dbReference>
<evidence type="ECO:0000256" key="1">
    <source>
        <dbReference type="SAM" id="MobiDB-lite"/>
    </source>
</evidence>
<keyword evidence="2" id="KW-1133">Transmembrane helix</keyword>
<reference evidence="7 8" key="1">
    <citation type="journal article" date="2021" name="Elife">
        <title>Chloroplast acquisition without the gene transfer in kleptoplastic sea slugs, Plakobranchus ocellatus.</title>
        <authorList>
            <person name="Maeda T."/>
            <person name="Takahashi S."/>
            <person name="Yoshida T."/>
            <person name="Shimamura S."/>
            <person name="Takaki Y."/>
            <person name="Nagai Y."/>
            <person name="Toyoda A."/>
            <person name="Suzuki Y."/>
            <person name="Arimoto A."/>
            <person name="Ishii H."/>
            <person name="Satoh N."/>
            <person name="Nishiyama T."/>
            <person name="Hasebe M."/>
            <person name="Maruyama T."/>
            <person name="Minagawa J."/>
            <person name="Obokata J."/>
            <person name="Shigenobu S."/>
        </authorList>
    </citation>
    <scope>NUCLEOTIDE SEQUENCE [LARGE SCALE GENOMIC DNA]</scope>
</reference>
<dbReference type="CDD" id="cd00096">
    <property type="entry name" value="Ig"/>
    <property type="match status" value="1"/>
</dbReference>
<keyword evidence="3" id="KW-0732">Signal</keyword>